<dbReference type="SMART" id="SM00448">
    <property type="entry name" value="REC"/>
    <property type="match status" value="1"/>
</dbReference>
<dbReference type="PANTHER" id="PTHR44688">
    <property type="entry name" value="DNA-BINDING TRANSCRIPTIONAL ACTIVATOR DEVR_DOSR"/>
    <property type="match status" value="1"/>
</dbReference>
<dbReference type="PROSITE" id="PS50110">
    <property type="entry name" value="RESPONSE_REGULATORY"/>
    <property type="match status" value="1"/>
</dbReference>
<dbReference type="GO" id="GO:0006355">
    <property type="term" value="P:regulation of DNA-templated transcription"/>
    <property type="evidence" value="ECO:0007669"/>
    <property type="project" value="InterPro"/>
</dbReference>
<gene>
    <name evidence="9" type="ORF">DKT75_19805</name>
</gene>
<dbReference type="GO" id="GO:0000160">
    <property type="term" value="P:phosphorelay signal transduction system"/>
    <property type="evidence" value="ECO:0007669"/>
    <property type="project" value="UniProtKB-KW"/>
</dbReference>
<keyword evidence="3" id="KW-0805">Transcription regulation</keyword>
<dbReference type="Gene3D" id="1.10.10.10">
    <property type="entry name" value="Winged helix-like DNA-binding domain superfamily/Winged helix DNA-binding domain"/>
    <property type="match status" value="1"/>
</dbReference>
<dbReference type="PROSITE" id="PS50043">
    <property type="entry name" value="HTH_LUXR_2"/>
    <property type="match status" value="1"/>
</dbReference>
<evidence type="ECO:0000256" key="6">
    <source>
        <dbReference type="PROSITE-ProRule" id="PRU00169"/>
    </source>
</evidence>
<evidence type="ECO:0000313" key="10">
    <source>
        <dbReference type="Proteomes" id="UP000245506"/>
    </source>
</evidence>
<keyword evidence="4 9" id="KW-0238">DNA-binding</keyword>
<evidence type="ECO:0000256" key="1">
    <source>
        <dbReference type="ARBA" id="ARBA00022553"/>
    </source>
</evidence>
<dbReference type="Proteomes" id="UP000245506">
    <property type="component" value="Unassembled WGS sequence"/>
</dbReference>
<keyword evidence="10" id="KW-1185">Reference proteome</keyword>
<proteinExistence type="predicted"/>
<keyword evidence="2" id="KW-0902">Two-component regulatory system</keyword>
<comment type="caution">
    <text evidence="9">The sequence shown here is derived from an EMBL/GenBank/DDBJ whole genome shotgun (WGS) entry which is preliminary data.</text>
</comment>
<dbReference type="SUPFAM" id="SSF46894">
    <property type="entry name" value="C-terminal effector domain of the bipartite response regulators"/>
    <property type="match status" value="1"/>
</dbReference>
<evidence type="ECO:0000256" key="5">
    <source>
        <dbReference type="ARBA" id="ARBA00023163"/>
    </source>
</evidence>
<feature type="domain" description="HTH luxR-type" evidence="7">
    <location>
        <begin position="137"/>
        <end position="202"/>
    </location>
</feature>
<dbReference type="Gene3D" id="3.40.50.2300">
    <property type="match status" value="1"/>
</dbReference>
<feature type="domain" description="Response regulatory" evidence="8">
    <location>
        <begin position="7"/>
        <end position="121"/>
    </location>
</feature>
<dbReference type="OrthoDB" id="9802186at2"/>
<dbReference type="PRINTS" id="PR00038">
    <property type="entry name" value="HTHLUXR"/>
</dbReference>
<keyword evidence="1 6" id="KW-0597">Phosphoprotein</keyword>
<reference evidence="9 10" key="1">
    <citation type="submission" date="2018-05" db="EMBL/GenBank/DDBJ databases">
        <title>Leucothrix arctica sp. nov., isolated from Arctic seawater.</title>
        <authorList>
            <person name="Choi A."/>
            <person name="Baek K."/>
        </authorList>
    </citation>
    <scope>NUCLEOTIDE SEQUENCE [LARGE SCALE GENOMIC DNA]</scope>
    <source>
        <strain evidence="9 10">IMCC9719</strain>
    </source>
</reference>
<evidence type="ECO:0000313" key="9">
    <source>
        <dbReference type="EMBL" id="PWQ93849.1"/>
    </source>
</evidence>
<dbReference type="InterPro" id="IPR000792">
    <property type="entry name" value="Tscrpt_reg_LuxR_C"/>
</dbReference>
<name>A0A317C6E2_9GAMM</name>
<dbReference type="FunFam" id="3.40.50.2300:FF:000018">
    <property type="entry name" value="DNA-binding transcriptional regulator NtrC"/>
    <property type="match status" value="1"/>
</dbReference>
<evidence type="ECO:0000259" key="8">
    <source>
        <dbReference type="PROSITE" id="PS50110"/>
    </source>
</evidence>
<dbReference type="InterPro" id="IPR011006">
    <property type="entry name" value="CheY-like_superfamily"/>
</dbReference>
<dbReference type="InterPro" id="IPR036388">
    <property type="entry name" value="WH-like_DNA-bd_sf"/>
</dbReference>
<dbReference type="Pfam" id="PF00072">
    <property type="entry name" value="Response_reg"/>
    <property type="match status" value="1"/>
</dbReference>
<dbReference type="PROSITE" id="PS00622">
    <property type="entry name" value="HTH_LUXR_1"/>
    <property type="match status" value="1"/>
</dbReference>
<dbReference type="RefSeq" id="WP_109826222.1">
    <property type="nucleotide sequence ID" value="NZ_QGKL01000042.1"/>
</dbReference>
<dbReference type="PANTHER" id="PTHR44688:SF16">
    <property type="entry name" value="DNA-BINDING TRANSCRIPTIONAL ACTIVATOR DEVR_DOSR"/>
    <property type="match status" value="1"/>
</dbReference>
<protein>
    <submittedName>
        <fullName evidence="9">DNA-binding response regulator</fullName>
    </submittedName>
</protein>
<evidence type="ECO:0000256" key="3">
    <source>
        <dbReference type="ARBA" id="ARBA00023015"/>
    </source>
</evidence>
<evidence type="ECO:0000256" key="2">
    <source>
        <dbReference type="ARBA" id="ARBA00023012"/>
    </source>
</evidence>
<organism evidence="9 10">
    <name type="scientific">Leucothrix arctica</name>
    <dbReference type="NCBI Taxonomy" id="1481894"/>
    <lineage>
        <taxon>Bacteria</taxon>
        <taxon>Pseudomonadati</taxon>
        <taxon>Pseudomonadota</taxon>
        <taxon>Gammaproteobacteria</taxon>
        <taxon>Thiotrichales</taxon>
        <taxon>Thiotrichaceae</taxon>
        <taxon>Leucothrix</taxon>
    </lineage>
</organism>
<accession>A0A317C6E2</accession>
<dbReference type="AlphaFoldDB" id="A0A317C6E2"/>
<dbReference type="Pfam" id="PF00196">
    <property type="entry name" value="GerE"/>
    <property type="match status" value="1"/>
</dbReference>
<keyword evidence="5" id="KW-0804">Transcription</keyword>
<sequence>MTNQRLTVFIVDDDQAVRDSLTDLMDSVGLTTTSYATADDFLADYSKERMGCLVSDIRMPGMSGLELQQELNRREAMLPIILITGHGDVPMAVQAMRDGALDFIQKPFRDQALLDLVNQALQSCDKQQNLQQQTESVKSHIHDLTRRENQVMEMIVEGKANKVIAIDLGLSQRTIEVHRANVMHKLEARSVADLVRIVTQSMQS</sequence>
<dbReference type="CDD" id="cd17537">
    <property type="entry name" value="REC_FixJ"/>
    <property type="match status" value="1"/>
</dbReference>
<dbReference type="GO" id="GO:0003677">
    <property type="term" value="F:DNA binding"/>
    <property type="evidence" value="ECO:0007669"/>
    <property type="project" value="UniProtKB-KW"/>
</dbReference>
<dbReference type="InterPro" id="IPR016032">
    <property type="entry name" value="Sig_transdc_resp-reg_C-effctor"/>
</dbReference>
<dbReference type="SUPFAM" id="SSF52172">
    <property type="entry name" value="CheY-like"/>
    <property type="match status" value="1"/>
</dbReference>
<dbReference type="SMART" id="SM00421">
    <property type="entry name" value="HTH_LUXR"/>
    <property type="match status" value="1"/>
</dbReference>
<dbReference type="EMBL" id="QGKL01000042">
    <property type="protein sequence ID" value="PWQ93849.1"/>
    <property type="molecule type" value="Genomic_DNA"/>
</dbReference>
<evidence type="ECO:0000259" key="7">
    <source>
        <dbReference type="PROSITE" id="PS50043"/>
    </source>
</evidence>
<dbReference type="CDD" id="cd06170">
    <property type="entry name" value="LuxR_C_like"/>
    <property type="match status" value="1"/>
</dbReference>
<evidence type="ECO:0000256" key="4">
    <source>
        <dbReference type="ARBA" id="ARBA00023125"/>
    </source>
</evidence>
<dbReference type="InterPro" id="IPR001789">
    <property type="entry name" value="Sig_transdc_resp-reg_receiver"/>
</dbReference>
<feature type="modified residue" description="4-aspartylphosphate" evidence="6">
    <location>
        <position position="56"/>
    </location>
</feature>